<dbReference type="Pfam" id="PF18257">
    <property type="entry name" value="DsbG_N"/>
    <property type="match status" value="1"/>
</dbReference>
<accession>A0A3D8J7W7</accession>
<keyword evidence="3" id="KW-1185">Reference proteome</keyword>
<evidence type="ECO:0000259" key="1">
    <source>
        <dbReference type="Pfam" id="PF18257"/>
    </source>
</evidence>
<dbReference type="EMBL" id="NXLX01000009">
    <property type="protein sequence ID" value="RDU73587.1"/>
    <property type="molecule type" value="Genomic_DNA"/>
</dbReference>
<dbReference type="Gene3D" id="3.40.30.10">
    <property type="entry name" value="Glutaredoxin"/>
    <property type="match status" value="1"/>
</dbReference>
<dbReference type="AlphaFoldDB" id="A0A3D8J7W7"/>
<evidence type="ECO:0000313" key="2">
    <source>
        <dbReference type="EMBL" id="RDU73587.1"/>
    </source>
</evidence>
<dbReference type="Gene3D" id="3.10.450.520">
    <property type="match status" value="1"/>
</dbReference>
<reference evidence="2 3" key="1">
    <citation type="submission" date="2018-04" db="EMBL/GenBank/DDBJ databases">
        <title>Novel Campyloabacter and Helicobacter Species and Strains.</title>
        <authorList>
            <person name="Mannion A.J."/>
            <person name="Shen Z."/>
            <person name="Fox J.G."/>
        </authorList>
    </citation>
    <scope>NUCLEOTIDE SEQUENCE [LARGE SCALE GENOMIC DNA]</scope>
    <source>
        <strain evidence="2 3">MIT 04-9362</strain>
    </source>
</reference>
<dbReference type="SUPFAM" id="SSF52833">
    <property type="entry name" value="Thioredoxin-like"/>
    <property type="match status" value="1"/>
</dbReference>
<organism evidence="2 3">
    <name type="scientific">Helicobacter anseris</name>
    <dbReference type="NCBI Taxonomy" id="375926"/>
    <lineage>
        <taxon>Bacteria</taxon>
        <taxon>Pseudomonadati</taxon>
        <taxon>Campylobacterota</taxon>
        <taxon>Epsilonproteobacteria</taxon>
        <taxon>Campylobacterales</taxon>
        <taxon>Helicobacteraceae</taxon>
        <taxon>Helicobacter</taxon>
    </lineage>
</organism>
<dbReference type="InterPro" id="IPR041556">
    <property type="entry name" value="DsbG_N"/>
</dbReference>
<dbReference type="Proteomes" id="UP000256695">
    <property type="component" value="Unassembled WGS sequence"/>
</dbReference>
<evidence type="ECO:0000313" key="3">
    <source>
        <dbReference type="Proteomes" id="UP000256695"/>
    </source>
</evidence>
<dbReference type="OrthoDB" id="9800545at2"/>
<proteinExistence type="predicted"/>
<feature type="domain" description="Disulfide isomerase DsbG N-terminal" evidence="1">
    <location>
        <begin position="27"/>
        <end position="102"/>
    </location>
</feature>
<sequence>MKKILFCMMFCILQAYDIKENIIKTFKDEDIDVKVILVEKLNSGLGIAIIEQINGIQIPVFVTNDGHNVMGISEPLILSNQTYQDIMRSVYKKAMEHNKKHTDMLLMQKVNANMWITLNGDAKKASVYLVLDANCRYCKQEILKIEEMLKDYKEVKILFCGLLGADSLQKAAKVYKDITRLKNQNEKIDFLKSVFDSGFVVNEKIDTKTIESLSEIIIQAGVTGVPYIIIND</sequence>
<protein>
    <recommendedName>
        <fullName evidence="1">Disulfide isomerase DsbG N-terminal domain-containing protein</fullName>
    </recommendedName>
</protein>
<dbReference type="RefSeq" id="WP_115579059.1">
    <property type="nucleotide sequence ID" value="NZ_NXLX01000009.1"/>
</dbReference>
<comment type="caution">
    <text evidence="2">The sequence shown here is derived from an EMBL/GenBank/DDBJ whole genome shotgun (WGS) entry which is preliminary data.</text>
</comment>
<name>A0A3D8J7W7_9HELI</name>
<gene>
    <name evidence="2" type="ORF">CQA57_04605</name>
</gene>
<dbReference type="InterPro" id="IPR036249">
    <property type="entry name" value="Thioredoxin-like_sf"/>
</dbReference>